<evidence type="ECO:0000259" key="1">
    <source>
        <dbReference type="Pfam" id="PF08279"/>
    </source>
</evidence>
<accession>A0A7X6RZR4</accession>
<sequence length="621" mass="73926">MGKEVSERLKILDSKPRLKALFILLFRSEDFVTSSYIAEKLNVTSRTIKSDINELKSCIQDLGSIESKRSFGYKLHINNPSYIEQIKELFQIFPSVKLENEKDTFVLHILRRLVSSTIPLKIEDFQSELLTTSPLTRELQEVKNLVSKYGLTLQMRPKYGIEIVGPQFKKVMLTIRIYRYFDRYTTYKSGVPDYENLFACSDFDKELIRKTILSSITKSRIVFSDLNIERFIIYLIYFRNNYYQKNQDLELQPINFCYESTDEHKLVVEIIEKLNSRLYGFVFEKEIIQFLTYIAVISTDLYRFSDCSSENYSQLIILAQETRNFILRELSDYFRFDFFEDYTCFKDTLKIMLPISLKILLKVSDSIDLRYKDFSRNDEQPILRYFVEKLSSKFYEKYAYEFSKRELDILYLTFLGVFNRIVLDRKKLRLAIIAIDGRLSTQQLKFNLQHYFSNYIERIETKTLYELNYSDDKNYDYYLCSNFGKNLNISQSPIYYVKDGLSEFDYDDSFSTIFFDSYSYDTKFPAIEFRNNFIEIEPTDNFEIIEIEKNGTKIRFNLELSSEENNIIVYRNLSQEYIIDVDINVENNPQRLKMLLNILNSMVLRSDLLSNSHVSYRDLLI</sequence>
<reference evidence="2 3" key="1">
    <citation type="submission" date="2020-04" db="EMBL/GenBank/DDBJ databases">
        <title>MicrobeNet Type strains.</title>
        <authorList>
            <person name="Nicholson A.C."/>
        </authorList>
    </citation>
    <scope>NUCLEOTIDE SEQUENCE [LARGE SCALE GENOMIC DNA]</scope>
    <source>
        <strain evidence="2 3">CCUG 69612</strain>
    </source>
</reference>
<dbReference type="InterPro" id="IPR036388">
    <property type="entry name" value="WH-like_DNA-bd_sf"/>
</dbReference>
<dbReference type="Pfam" id="PF08279">
    <property type="entry name" value="HTH_11"/>
    <property type="match status" value="1"/>
</dbReference>
<organism evidence="2 3">
    <name type="scientific">Streptococcus ovuberis</name>
    <dbReference type="NCBI Taxonomy" id="1936207"/>
    <lineage>
        <taxon>Bacteria</taxon>
        <taxon>Bacillati</taxon>
        <taxon>Bacillota</taxon>
        <taxon>Bacilli</taxon>
        <taxon>Lactobacillales</taxon>
        <taxon>Streptococcaceae</taxon>
        <taxon>Streptococcus</taxon>
    </lineage>
</organism>
<dbReference type="PANTHER" id="PTHR30185:SF13">
    <property type="entry name" value="LICABCH OPERON REGULATOR-RELATED"/>
    <property type="match status" value="1"/>
</dbReference>
<dbReference type="InterPro" id="IPR013196">
    <property type="entry name" value="HTH_11"/>
</dbReference>
<dbReference type="RefSeq" id="WP_168548177.1">
    <property type="nucleotide sequence ID" value="NZ_JAAXPR010000001.1"/>
</dbReference>
<dbReference type="InterPro" id="IPR050661">
    <property type="entry name" value="BglG_antiterminators"/>
</dbReference>
<evidence type="ECO:0000313" key="3">
    <source>
        <dbReference type="Proteomes" id="UP000522720"/>
    </source>
</evidence>
<dbReference type="InterPro" id="IPR036390">
    <property type="entry name" value="WH_DNA-bd_sf"/>
</dbReference>
<evidence type="ECO:0000313" key="2">
    <source>
        <dbReference type="EMBL" id="NKZ19413.1"/>
    </source>
</evidence>
<comment type="caution">
    <text evidence="2">The sequence shown here is derived from an EMBL/GenBank/DDBJ whole genome shotgun (WGS) entry which is preliminary data.</text>
</comment>
<dbReference type="PANTHER" id="PTHR30185">
    <property type="entry name" value="CRYPTIC BETA-GLUCOSIDE BGL OPERON ANTITERMINATOR"/>
    <property type="match status" value="1"/>
</dbReference>
<protein>
    <submittedName>
        <fullName evidence="2">HTH domain-containing protein</fullName>
    </submittedName>
</protein>
<proteinExistence type="predicted"/>
<keyword evidence="3" id="KW-1185">Reference proteome</keyword>
<dbReference type="SUPFAM" id="SSF46785">
    <property type="entry name" value="Winged helix' DNA-binding domain"/>
    <property type="match status" value="1"/>
</dbReference>
<dbReference type="Proteomes" id="UP000522720">
    <property type="component" value="Unassembled WGS sequence"/>
</dbReference>
<feature type="domain" description="Helix-turn-helix type 11" evidence="1">
    <location>
        <begin position="17"/>
        <end position="74"/>
    </location>
</feature>
<name>A0A7X6RZR4_9STRE</name>
<dbReference type="Gene3D" id="1.10.10.10">
    <property type="entry name" value="Winged helix-like DNA-binding domain superfamily/Winged helix DNA-binding domain"/>
    <property type="match status" value="1"/>
</dbReference>
<gene>
    <name evidence="2" type="ORF">HF992_00845</name>
</gene>
<dbReference type="EMBL" id="JAAXPR010000001">
    <property type="protein sequence ID" value="NKZ19413.1"/>
    <property type="molecule type" value="Genomic_DNA"/>
</dbReference>
<dbReference type="AlphaFoldDB" id="A0A7X6RZR4"/>